<dbReference type="EMBL" id="CP068393">
    <property type="protein sequence ID" value="QUC68031.1"/>
    <property type="molecule type" value="Genomic_DNA"/>
</dbReference>
<evidence type="ECO:0000313" key="2">
    <source>
        <dbReference type="Proteomes" id="UP000682782"/>
    </source>
</evidence>
<reference evidence="1" key="1">
    <citation type="submission" date="2021-01" db="EMBL/GenBank/DDBJ databases">
        <title>Complete genome sequence of Clostridiales bacterium R-7.</title>
        <authorList>
            <person name="Mahoney-Kurpe S.C."/>
            <person name="Palevich N."/>
            <person name="Koike S."/>
            <person name="Moon C.D."/>
            <person name="Attwood G.T."/>
        </authorList>
    </citation>
    <scope>NUCLEOTIDE SEQUENCE</scope>
    <source>
        <strain evidence="1">R-7</strain>
    </source>
</reference>
<protein>
    <submittedName>
        <fullName evidence="1">Helix-turn-helix domain-containing protein</fullName>
    </submittedName>
</protein>
<evidence type="ECO:0000313" key="1">
    <source>
        <dbReference type="EMBL" id="QUC68031.1"/>
    </source>
</evidence>
<dbReference type="Proteomes" id="UP000682782">
    <property type="component" value="Chromosome"/>
</dbReference>
<accession>A0AC61MYD7</accession>
<organism evidence="1 2">
    <name type="scientific">Aristaeella hokkaidonensis</name>
    <dbReference type="NCBI Taxonomy" id="3046382"/>
    <lineage>
        <taxon>Bacteria</taxon>
        <taxon>Bacillati</taxon>
        <taxon>Bacillota</taxon>
        <taxon>Clostridia</taxon>
        <taxon>Eubacteriales</taxon>
        <taxon>Aristaeellaceae</taxon>
        <taxon>Aristaeella</taxon>
    </lineage>
</organism>
<sequence length="317" mass="36007">MENKQLTAEIMPAEKLPGDLQYELSIAPDHIVRQDGRTYLSMGEKTAVFPDNPDTDTLLSSLVNSSKPQDRPDTGSALFQRMLTDAQFVPDPELFRACRVKDKQKRSVVVFRATNTSGRDLYTLLSQIAPVEKNDIVFPTDYQSTVLIRETDRKDTDELTEFTNAVIGTMESEGITGIKAGIGREADNTEALRNSYHDAVKALYIGSVYHRQDSVYVYTKQALERIVDSIPEAEKREIRKEYCQLKASDILSDEMLETVRVFFRNDLNLTAASKQLFIHRNTLNYRLDKIRKISGLDLRCFHDAVVFSVIMLIPQEA</sequence>
<gene>
    <name evidence="1" type="ORF">JYE49_04860</name>
</gene>
<proteinExistence type="predicted"/>
<name>A0AC61MYD7_9FIRM</name>
<keyword evidence="2" id="KW-1185">Reference proteome</keyword>